<gene>
    <name evidence="2" type="ORF">CCMP2556_LOCUS2418</name>
</gene>
<evidence type="ECO:0000313" key="2">
    <source>
        <dbReference type="EMBL" id="CAK8991332.1"/>
    </source>
</evidence>
<keyword evidence="1" id="KW-1133">Transmembrane helix</keyword>
<feature type="transmembrane region" description="Helical" evidence="1">
    <location>
        <begin position="48"/>
        <end position="67"/>
    </location>
</feature>
<feature type="transmembrane region" description="Helical" evidence="1">
    <location>
        <begin position="213"/>
        <end position="235"/>
    </location>
</feature>
<reference evidence="2 3" key="1">
    <citation type="submission" date="2024-02" db="EMBL/GenBank/DDBJ databases">
        <authorList>
            <person name="Chen Y."/>
            <person name="Shah S."/>
            <person name="Dougan E. K."/>
            <person name="Thang M."/>
            <person name="Chan C."/>
        </authorList>
    </citation>
    <scope>NUCLEOTIDE SEQUENCE [LARGE SCALE GENOMIC DNA]</scope>
</reference>
<accession>A0ABP0HMC7</accession>
<proteinExistence type="predicted"/>
<keyword evidence="1" id="KW-0812">Transmembrane</keyword>
<feature type="transmembrane region" description="Helical" evidence="1">
    <location>
        <begin position="18"/>
        <end position="41"/>
    </location>
</feature>
<keyword evidence="1" id="KW-0472">Membrane</keyword>
<dbReference type="EMBL" id="CAXAMN010000892">
    <property type="protein sequence ID" value="CAK8991332.1"/>
    <property type="molecule type" value="Genomic_DNA"/>
</dbReference>
<feature type="transmembrane region" description="Helical" evidence="1">
    <location>
        <begin position="97"/>
        <end position="123"/>
    </location>
</feature>
<evidence type="ECO:0000313" key="3">
    <source>
        <dbReference type="Proteomes" id="UP001642484"/>
    </source>
</evidence>
<feature type="transmembrane region" description="Helical" evidence="1">
    <location>
        <begin position="241"/>
        <end position="260"/>
    </location>
</feature>
<evidence type="ECO:0000256" key="1">
    <source>
        <dbReference type="SAM" id="Phobius"/>
    </source>
</evidence>
<protein>
    <submittedName>
        <fullName evidence="2">Uncharacterized protein</fullName>
    </submittedName>
</protein>
<organism evidence="2 3">
    <name type="scientific">Durusdinium trenchii</name>
    <dbReference type="NCBI Taxonomy" id="1381693"/>
    <lineage>
        <taxon>Eukaryota</taxon>
        <taxon>Sar</taxon>
        <taxon>Alveolata</taxon>
        <taxon>Dinophyceae</taxon>
        <taxon>Suessiales</taxon>
        <taxon>Symbiodiniaceae</taxon>
        <taxon>Durusdinium</taxon>
    </lineage>
</organism>
<sequence length="583" mass="64533">MVWAISRVGPARKTMTTFFILCLGVPLYPVLAALLLALLWLGIGCSMLIVSSFGPAALLCWLMVRLWEFQQEFLEVEEERKSEMQRRNEVVEDISCWELLCGLFIGIISCCSFGMLALLLTILKSPFVIMSFVLRFMYESLCRWLVLVHCPHRPFCSMCAPHRMVQIGGEDKTIQDLRSEGVSAKDLKGLGDWKSTGGGMTTVDAAGGDGSPLIFLTWLSSLACLIVMLLLAIAVVSLAKLIVAVIWPAYISAGWLRIVAHARRRPSARTCCEPLVQGLKAGYQVVWASSLLTNICISNRTLQAKWELVEQTVGEGLEFAKGDRAELSPEIRSLSLFPPVLVGLFHNSWDLSLRTLAHRLGVSPNMVQEAWRGLARQMMWFCQAAVEEGLITDEWVQEVPVGLCIGLPARAFLQALVLMGGLRVSADRAAELGGFAEKVWTLFCKAQDARNQVEITPAVHRLLCARLLAGGEEPGTLPPALADAVEQYENLSEATHAACQRVLQPLLEFGLACGEQRQFKENLKLIIESLPHLDSESILQYLYQDPRLNLEDGRSEGQYVFAAPLLDLEAQYVFAAPRADLDV</sequence>
<comment type="caution">
    <text evidence="2">The sequence shown here is derived from an EMBL/GenBank/DDBJ whole genome shotgun (WGS) entry which is preliminary data.</text>
</comment>
<keyword evidence="3" id="KW-1185">Reference proteome</keyword>
<dbReference type="Proteomes" id="UP001642484">
    <property type="component" value="Unassembled WGS sequence"/>
</dbReference>
<name>A0ABP0HMC7_9DINO</name>